<keyword evidence="4" id="KW-1185">Reference proteome</keyword>
<feature type="region of interest" description="Disordered" evidence="1">
    <location>
        <begin position="32"/>
        <end position="53"/>
    </location>
</feature>
<proteinExistence type="predicted"/>
<dbReference type="InParanoid" id="A0A1D3D9Z5"/>
<evidence type="ECO:0000256" key="2">
    <source>
        <dbReference type="SAM" id="SignalP"/>
    </source>
</evidence>
<dbReference type="VEuPathDB" id="ToxoDB:LOC34618200"/>
<name>A0A1D3D9Z5_9EIME</name>
<gene>
    <name evidence="3" type="ORF">cyc_01135</name>
</gene>
<dbReference type="Proteomes" id="UP000095192">
    <property type="component" value="Unassembled WGS sequence"/>
</dbReference>
<reference evidence="3 4" key="1">
    <citation type="journal article" date="2016" name="BMC Genomics">
        <title>Comparative genomics reveals Cyclospora cayetanensis possesses coccidia-like metabolism and invasion components but unique surface antigens.</title>
        <authorList>
            <person name="Liu S."/>
            <person name="Wang L."/>
            <person name="Zheng H."/>
            <person name="Xu Z."/>
            <person name="Roellig D.M."/>
            <person name="Li N."/>
            <person name="Frace M.A."/>
            <person name="Tang K."/>
            <person name="Arrowood M.J."/>
            <person name="Moss D.M."/>
            <person name="Zhang L."/>
            <person name="Feng Y."/>
            <person name="Xiao L."/>
        </authorList>
    </citation>
    <scope>NUCLEOTIDE SEQUENCE [LARGE SCALE GENOMIC DNA]</scope>
    <source>
        <strain evidence="3 4">CHN_HEN01</strain>
    </source>
</reference>
<evidence type="ECO:0000313" key="3">
    <source>
        <dbReference type="EMBL" id="OEH80268.1"/>
    </source>
</evidence>
<evidence type="ECO:0000256" key="1">
    <source>
        <dbReference type="SAM" id="MobiDB-lite"/>
    </source>
</evidence>
<feature type="chain" id="PRO_5008914277" evidence="2">
    <location>
        <begin position="28"/>
        <end position="444"/>
    </location>
</feature>
<comment type="caution">
    <text evidence="3">The sequence shown here is derived from an EMBL/GenBank/DDBJ whole genome shotgun (WGS) entry which is preliminary data.</text>
</comment>
<keyword evidence="2" id="KW-0732">Signal</keyword>
<organism evidence="3 4">
    <name type="scientific">Cyclospora cayetanensis</name>
    <dbReference type="NCBI Taxonomy" id="88456"/>
    <lineage>
        <taxon>Eukaryota</taxon>
        <taxon>Sar</taxon>
        <taxon>Alveolata</taxon>
        <taxon>Apicomplexa</taxon>
        <taxon>Conoidasida</taxon>
        <taxon>Coccidia</taxon>
        <taxon>Eucoccidiorida</taxon>
        <taxon>Eimeriorina</taxon>
        <taxon>Eimeriidae</taxon>
        <taxon>Cyclospora</taxon>
    </lineage>
</organism>
<evidence type="ECO:0000313" key="4">
    <source>
        <dbReference type="Proteomes" id="UP000095192"/>
    </source>
</evidence>
<accession>A0A1D3D9Z5</accession>
<dbReference type="EMBL" id="JROU02000136">
    <property type="protein sequence ID" value="OEH80268.1"/>
    <property type="molecule type" value="Genomic_DNA"/>
</dbReference>
<dbReference type="VEuPathDB" id="ToxoDB:cyc_01135"/>
<dbReference type="AlphaFoldDB" id="A0A1D3D9Z5"/>
<protein>
    <submittedName>
        <fullName evidence="3">Fringe-like family related protein</fullName>
    </submittedName>
</protein>
<sequence length="444" mass="49144">MACWFRRLLPQPLLMVVVLLLIASSQRQRSTARADDSAANGVASDIPRGPPPQTMIPSDASLPLLQTKTAFLIDLEPVIESHIVSNLLHQLLFSLRIPQDRVKLRDEAFMLSSPSNRRQAASLGRWLVAEAATLPQQVEFIFVCSAYTRITPGVLEALLREILHKARGESLGPFILGWGLTDQKSTILHHFEAPNSLVYPHLDAGTLWSRAALDALKIAVLETPPAVSIEKDFVYELFVHLKKTQQLQLLHSELFCPAAPLVEDYERAQNVYPPPHTLPKKLAGFEASAAANNRELSSAESTAAAAGRAVADLQQSCAAYSSGTRHAPVLSHQMFDGLIDFDEELIQALCVSLLRSGICFFSPGVCRDCTQVQREKLADRFPPDERDIEGGPYQKALEELEKTRPAFIVDPQARLLAPCRLNKRSMEGKICVFFLRFPPSSVKL</sequence>
<feature type="signal peptide" evidence="2">
    <location>
        <begin position="1"/>
        <end position="27"/>
    </location>
</feature>